<evidence type="ECO:0000313" key="17">
    <source>
        <dbReference type="EMBL" id="CAI9093380.1"/>
    </source>
</evidence>
<evidence type="ECO:0000256" key="7">
    <source>
        <dbReference type="ARBA" id="ARBA00023015"/>
    </source>
</evidence>
<keyword evidence="8" id="KW-0406">Ion transport</keyword>
<keyword evidence="11" id="KW-0539">Nucleus</keyword>
<feature type="region of interest" description="Disordered" evidence="13">
    <location>
        <begin position="1153"/>
        <end position="1181"/>
    </location>
</feature>
<evidence type="ECO:0000256" key="13">
    <source>
        <dbReference type="SAM" id="MobiDB-lite"/>
    </source>
</evidence>
<keyword evidence="18" id="KW-1185">Reference proteome</keyword>
<keyword evidence="9 14" id="KW-0472">Membrane</keyword>
<feature type="region of interest" description="Disordered" evidence="13">
    <location>
        <begin position="345"/>
        <end position="366"/>
    </location>
</feature>
<evidence type="ECO:0000256" key="3">
    <source>
        <dbReference type="ARBA" id="ARBA00007079"/>
    </source>
</evidence>
<evidence type="ECO:0000256" key="12">
    <source>
        <dbReference type="ARBA" id="ARBA00023303"/>
    </source>
</evidence>
<evidence type="ECO:0000256" key="1">
    <source>
        <dbReference type="ARBA" id="ARBA00004123"/>
    </source>
</evidence>
<evidence type="ECO:0000256" key="9">
    <source>
        <dbReference type="ARBA" id="ARBA00023136"/>
    </source>
</evidence>
<feature type="domain" description="BHLH" evidence="16">
    <location>
        <begin position="580"/>
        <end position="638"/>
    </location>
</feature>
<dbReference type="GO" id="GO:0046983">
    <property type="term" value="F:protein dimerization activity"/>
    <property type="evidence" value="ECO:0007669"/>
    <property type="project" value="InterPro"/>
</dbReference>
<keyword evidence="5 14" id="KW-0812">Transmembrane</keyword>
<accession>A0AAV1CD59</accession>
<dbReference type="InterPro" id="IPR020966">
    <property type="entry name" value="ALMT"/>
</dbReference>
<dbReference type="Proteomes" id="UP001161247">
    <property type="component" value="Chromosome 2"/>
</dbReference>
<evidence type="ECO:0000256" key="5">
    <source>
        <dbReference type="ARBA" id="ARBA00022692"/>
    </source>
</evidence>
<evidence type="ECO:0000256" key="4">
    <source>
        <dbReference type="ARBA" id="ARBA00022448"/>
    </source>
</evidence>
<evidence type="ECO:0000256" key="11">
    <source>
        <dbReference type="ARBA" id="ARBA00023242"/>
    </source>
</evidence>
<name>A0AAV1CD59_OLDCO</name>
<evidence type="ECO:0000259" key="16">
    <source>
        <dbReference type="Pfam" id="PF23176"/>
    </source>
</evidence>
<evidence type="ECO:0000256" key="14">
    <source>
        <dbReference type="SAM" id="Phobius"/>
    </source>
</evidence>
<dbReference type="Pfam" id="PF11744">
    <property type="entry name" value="ALMT"/>
    <property type="match status" value="2"/>
</dbReference>
<keyword evidence="12" id="KW-0407">Ion channel</keyword>
<feature type="transmembrane region" description="Helical" evidence="14">
    <location>
        <begin position="781"/>
        <end position="802"/>
    </location>
</feature>
<feature type="compositionally biased region" description="Polar residues" evidence="13">
    <location>
        <begin position="345"/>
        <end position="355"/>
    </location>
</feature>
<dbReference type="GO" id="GO:0016020">
    <property type="term" value="C:membrane"/>
    <property type="evidence" value="ECO:0007669"/>
    <property type="project" value="UniProtKB-SubCell"/>
</dbReference>
<feature type="transmembrane region" description="Helical" evidence="14">
    <location>
        <begin position="840"/>
        <end position="858"/>
    </location>
</feature>
<dbReference type="InterPro" id="IPR025610">
    <property type="entry name" value="MYC/MYB_N"/>
</dbReference>
<feature type="domain" description="Transcription factor MYC/MYB N-terminal" evidence="15">
    <location>
        <begin position="56"/>
        <end position="139"/>
    </location>
</feature>
<evidence type="ECO:0000259" key="15">
    <source>
        <dbReference type="Pfam" id="PF14215"/>
    </source>
</evidence>
<evidence type="ECO:0000256" key="2">
    <source>
        <dbReference type="ARBA" id="ARBA00004141"/>
    </source>
</evidence>
<keyword evidence="7" id="KW-0805">Transcription regulation</keyword>
<dbReference type="AlphaFoldDB" id="A0AAV1CD59"/>
<feature type="transmembrane region" description="Helical" evidence="14">
    <location>
        <begin position="870"/>
        <end position="892"/>
    </location>
</feature>
<dbReference type="EMBL" id="OX459119">
    <property type="protein sequence ID" value="CAI9093380.1"/>
    <property type="molecule type" value="Genomic_DNA"/>
</dbReference>
<comment type="similarity">
    <text evidence="3">Belongs to the aromatic acid exporter (TC 2.A.85) family.</text>
</comment>
<gene>
    <name evidence="17" type="ORF">OLC1_LOCUS4807</name>
</gene>
<evidence type="ECO:0000256" key="8">
    <source>
        <dbReference type="ARBA" id="ARBA00023065"/>
    </source>
</evidence>
<dbReference type="InterPro" id="IPR011598">
    <property type="entry name" value="bHLH_dom"/>
</dbReference>
<evidence type="ECO:0000313" key="18">
    <source>
        <dbReference type="Proteomes" id="UP001161247"/>
    </source>
</evidence>
<keyword evidence="6 14" id="KW-1133">Transmembrane helix</keyword>
<feature type="transmembrane region" description="Helical" evidence="14">
    <location>
        <begin position="754"/>
        <end position="774"/>
    </location>
</feature>
<proteinExistence type="inferred from homology"/>
<feature type="compositionally biased region" description="Basic residues" evidence="13">
    <location>
        <begin position="570"/>
        <end position="581"/>
    </location>
</feature>
<sequence>MATGLPMVGDSMVKEALRSLCRNNGWSYGVFWRLDQKSSLLTLQDLYFEEVEDLMVDMFQQVHVLGQGVVGQAASTDRHKWMFSDSHLGIDHFEFNRLFPAGMKTVIVIPVELCGVVQFGSTQKLEERLEFISQTKEIFQSIQIIQGLTSSSVDGLFCPNVDAWDANELAASLVSSQGFHFTTPEIQHGDARLLQDLMETDCSLANMTDPFLSTLEYPKLDPFVIAQGDRNGNESNVQSQLSDMLCGGLMELSASPFPRNSMWSDSTIQDSSNLYVDLANISKQFFRNSHGFDELHRPCGDHLERPSKLCTFEELSKFDSLDGLPRNAAVDDILQCFSSLADQNNAPMTATQASEPSGGGSMSEDRTNNIIIDNQPSTSAQSVVTNALSSTGKLESLEAFDTGKQFPCSGMAAGSNSAQCSDSIFLPVELGGHFDRKKSSDSDCCISGQSVDSKLRTTSDTLFSKLGLHQRLDEFSRGTHVAARSDPADWLSYSAKRRKMGSEVTCLPHYVGSLKGVEPVYHHLNSSKIFESKDRDIMSLEAVSCIADSCSIGATKTVSSPTKLEQPVKPIKKKAKPGTKPRPKDRQQIHDRLIELRELIPNGEKMSIDRLLHLTIKHLLFMQSVARYAEMLQQSSEETKREIHKNSGGITWACEVADQKMICPLIVEDLSVPGQMLIELDSCGCLSFSCCLSWKVTTNWYARAARTNAAYFATRDCKNLKGADDPRKVFHCLKVGIALSIVSLFYYMRPLYDGVGGTAMWAVMTVVVVFEYTVGATIQKCLNRVMGTCMAGLLAVGVHWLATKSGNTIEPIITGTSLFLLASAVTFSRFIPGVKKRFDYGLMIFILTFSLVSVSGFRVEKLIDLARQRLSTIIIGTSLCILTSMLVFPVWAGQDLHCLITRNMKKLADSLDGCVAEFFGDESLEKTSDGSIPNPSAYKCVLNSKATEEAMANFARWEPSHGRFSFKHPWKHYLQIGASMRKCAYIIEALNSFVSNKNEGCAVMKKQVNDVCEKVSSSATKILREVSMNLEKMEKSTKLEISIQEMNNAVLELKNQLESLPNLVLSSSPDKSSKSDEGKQDETRSSGGTITMAVDISIPLVEMIPLVTFASLLIEIPSRVEAIVEAVDELAKMAEFKPPRKLVLKQEDTITNENKRDQIQRNAAAADDDDDDETMKTLQRV</sequence>
<dbReference type="Pfam" id="PF14215">
    <property type="entry name" value="bHLH-MYC_N"/>
    <property type="match status" value="1"/>
</dbReference>
<dbReference type="GO" id="GO:0005634">
    <property type="term" value="C:nucleus"/>
    <property type="evidence" value="ECO:0007669"/>
    <property type="project" value="UniProtKB-SubCell"/>
</dbReference>
<protein>
    <submittedName>
        <fullName evidence="17">OLC1v1028875C1</fullName>
    </submittedName>
</protein>
<keyword evidence="10" id="KW-0804">Transcription</keyword>
<feature type="region of interest" description="Disordered" evidence="13">
    <location>
        <begin position="1064"/>
        <end position="1088"/>
    </location>
</feature>
<organism evidence="17 18">
    <name type="scientific">Oldenlandia corymbosa var. corymbosa</name>
    <dbReference type="NCBI Taxonomy" id="529605"/>
    <lineage>
        <taxon>Eukaryota</taxon>
        <taxon>Viridiplantae</taxon>
        <taxon>Streptophyta</taxon>
        <taxon>Embryophyta</taxon>
        <taxon>Tracheophyta</taxon>
        <taxon>Spermatophyta</taxon>
        <taxon>Magnoliopsida</taxon>
        <taxon>eudicotyledons</taxon>
        <taxon>Gunneridae</taxon>
        <taxon>Pentapetalae</taxon>
        <taxon>asterids</taxon>
        <taxon>lamiids</taxon>
        <taxon>Gentianales</taxon>
        <taxon>Rubiaceae</taxon>
        <taxon>Rubioideae</taxon>
        <taxon>Spermacoceae</taxon>
        <taxon>Hedyotis-Oldenlandia complex</taxon>
        <taxon>Oldenlandia</taxon>
    </lineage>
</organism>
<dbReference type="GO" id="GO:0034220">
    <property type="term" value="P:monoatomic ion transmembrane transport"/>
    <property type="evidence" value="ECO:0007669"/>
    <property type="project" value="UniProtKB-KW"/>
</dbReference>
<feature type="region of interest" description="Disordered" evidence="13">
    <location>
        <begin position="559"/>
        <end position="588"/>
    </location>
</feature>
<keyword evidence="4" id="KW-0813">Transport</keyword>
<comment type="subcellular location">
    <subcellularLocation>
        <location evidence="2">Membrane</location>
        <topology evidence="2">Multi-pass membrane protein</topology>
    </subcellularLocation>
    <subcellularLocation>
        <location evidence="1">Nucleus</location>
    </subcellularLocation>
</comment>
<dbReference type="GO" id="GO:0015743">
    <property type="term" value="P:malate transport"/>
    <property type="evidence" value="ECO:0007669"/>
    <property type="project" value="InterPro"/>
</dbReference>
<dbReference type="PANTHER" id="PTHR31086">
    <property type="entry name" value="ALUMINUM-ACTIVATED MALATE TRANSPORTER 10"/>
    <property type="match status" value="1"/>
</dbReference>
<evidence type="ECO:0000256" key="10">
    <source>
        <dbReference type="ARBA" id="ARBA00023163"/>
    </source>
</evidence>
<evidence type="ECO:0000256" key="6">
    <source>
        <dbReference type="ARBA" id="ARBA00022989"/>
    </source>
</evidence>
<dbReference type="Pfam" id="PF23176">
    <property type="entry name" value="bHLH_LHW"/>
    <property type="match status" value="1"/>
</dbReference>
<feature type="compositionally biased region" description="Basic and acidic residues" evidence="13">
    <location>
        <begin position="1071"/>
        <end position="1084"/>
    </location>
</feature>
<reference evidence="17" key="1">
    <citation type="submission" date="2023-03" db="EMBL/GenBank/DDBJ databases">
        <authorList>
            <person name="Julca I."/>
        </authorList>
    </citation>
    <scope>NUCLEOTIDE SEQUENCE</scope>
</reference>